<organism evidence="1 2">
    <name type="scientific">Haematococcus lacustris</name>
    <name type="common">Green alga</name>
    <name type="synonym">Haematococcus pluvialis</name>
    <dbReference type="NCBI Taxonomy" id="44745"/>
    <lineage>
        <taxon>Eukaryota</taxon>
        <taxon>Viridiplantae</taxon>
        <taxon>Chlorophyta</taxon>
        <taxon>core chlorophytes</taxon>
        <taxon>Chlorophyceae</taxon>
        <taxon>CS clade</taxon>
        <taxon>Chlamydomonadales</taxon>
        <taxon>Haematococcaceae</taxon>
        <taxon>Haematococcus</taxon>
    </lineage>
</organism>
<gene>
    <name evidence="1" type="ORF">HaLaN_16605</name>
</gene>
<dbReference type="EMBL" id="BLLF01001494">
    <property type="protein sequence ID" value="GFH19632.1"/>
    <property type="molecule type" value="Genomic_DNA"/>
</dbReference>
<proteinExistence type="predicted"/>
<reference evidence="1 2" key="1">
    <citation type="submission" date="2020-02" db="EMBL/GenBank/DDBJ databases">
        <title>Draft genome sequence of Haematococcus lacustris strain NIES-144.</title>
        <authorList>
            <person name="Morimoto D."/>
            <person name="Nakagawa S."/>
            <person name="Yoshida T."/>
            <person name="Sawayama S."/>
        </authorList>
    </citation>
    <scope>NUCLEOTIDE SEQUENCE [LARGE SCALE GENOMIC DNA]</scope>
    <source>
        <strain evidence="1 2">NIES-144</strain>
    </source>
</reference>
<protein>
    <submittedName>
        <fullName evidence="1">Uncharacterized protein</fullName>
    </submittedName>
</protein>
<accession>A0A699ZUL3</accession>
<dbReference type="Proteomes" id="UP000485058">
    <property type="component" value="Unassembled WGS sequence"/>
</dbReference>
<sequence>MNTYEILPVVREFKYLGMHFNPSATPAFAATHTRAGMFLAMRQACNRAGEYGVLQDPYALCHLIRAFVLHLGLYGSQVWGTAFLGHGLMVVHELGQLPLQLYWLRAACKFWNTAKLSHSDLLMRVMKADVGASQATPTNKK</sequence>
<comment type="caution">
    <text evidence="1">The sequence shown here is derived from an EMBL/GenBank/DDBJ whole genome shotgun (WGS) entry which is preliminary data.</text>
</comment>
<name>A0A699ZUL3_HAELA</name>
<keyword evidence="2" id="KW-1185">Reference proteome</keyword>
<evidence type="ECO:0000313" key="2">
    <source>
        <dbReference type="Proteomes" id="UP000485058"/>
    </source>
</evidence>
<dbReference type="AlphaFoldDB" id="A0A699ZUL3"/>
<evidence type="ECO:0000313" key="1">
    <source>
        <dbReference type="EMBL" id="GFH19632.1"/>
    </source>
</evidence>